<gene>
    <name evidence="2" type="ORF">SAMN06265218_11722</name>
</gene>
<feature type="transmembrane region" description="Helical" evidence="1">
    <location>
        <begin position="40"/>
        <end position="67"/>
    </location>
</feature>
<name>A0A521EL03_9BACT</name>
<keyword evidence="1" id="KW-1133">Transmembrane helix</keyword>
<evidence type="ECO:0000313" key="2">
    <source>
        <dbReference type="EMBL" id="SMO84598.1"/>
    </source>
</evidence>
<keyword evidence="1" id="KW-0812">Transmembrane</keyword>
<sequence length="72" mass="7473">MNTFSINKRMALDDVSKFDVKELDREERFSYKGGALSGGAAIAAAAGGGLAAIGAGVLVGVAIYYGVKWMTN</sequence>
<accession>A0A521EL03</accession>
<proteinExistence type="predicted"/>
<dbReference type="Proteomes" id="UP000317593">
    <property type="component" value="Unassembled WGS sequence"/>
</dbReference>
<dbReference type="EMBL" id="FXTH01000017">
    <property type="protein sequence ID" value="SMO84598.1"/>
    <property type="molecule type" value="Genomic_DNA"/>
</dbReference>
<dbReference type="AlphaFoldDB" id="A0A521EL03"/>
<protein>
    <submittedName>
        <fullName evidence="2">Uncharacterized protein</fullName>
    </submittedName>
</protein>
<organism evidence="2 3">
    <name type="scientific">Fodinibius sediminis</name>
    <dbReference type="NCBI Taxonomy" id="1214077"/>
    <lineage>
        <taxon>Bacteria</taxon>
        <taxon>Pseudomonadati</taxon>
        <taxon>Balneolota</taxon>
        <taxon>Balneolia</taxon>
        <taxon>Balneolales</taxon>
        <taxon>Balneolaceae</taxon>
        <taxon>Fodinibius</taxon>
    </lineage>
</organism>
<evidence type="ECO:0000256" key="1">
    <source>
        <dbReference type="SAM" id="Phobius"/>
    </source>
</evidence>
<keyword evidence="1" id="KW-0472">Membrane</keyword>
<keyword evidence="3" id="KW-1185">Reference proteome</keyword>
<dbReference type="RefSeq" id="WP_142715598.1">
    <property type="nucleotide sequence ID" value="NZ_FXTH01000017.1"/>
</dbReference>
<evidence type="ECO:0000313" key="3">
    <source>
        <dbReference type="Proteomes" id="UP000317593"/>
    </source>
</evidence>
<reference evidence="2 3" key="1">
    <citation type="submission" date="2017-05" db="EMBL/GenBank/DDBJ databases">
        <authorList>
            <person name="Varghese N."/>
            <person name="Submissions S."/>
        </authorList>
    </citation>
    <scope>NUCLEOTIDE SEQUENCE [LARGE SCALE GENOMIC DNA]</scope>
    <source>
        <strain evidence="2 3">DSM 21194</strain>
    </source>
</reference>